<dbReference type="InterPro" id="IPR013935">
    <property type="entry name" value="Trs120_TRAPPC9"/>
</dbReference>
<proteinExistence type="predicted"/>
<name>B6ABZ1_CRYMR</name>
<dbReference type="GO" id="GO:0005802">
    <property type="term" value="C:trans-Golgi network"/>
    <property type="evidence" value="ECO:0007669"/>
    <property type="project" value="TreeGrafter"/>
</dbReference>
<dbReference type="VEuPathDB" id="CryptoDB:CMU_023490"/>
<dbReference type="PANTHER" id="PTHR21512">
    <property type="entry name" value="TRAFFICKING PROTEIN PARTICLE COMPLEX SUBUNIT 9"/>
    <property type="match status" value="1"/>
</dbReference>
<dbReference type="PANTHER" id="PTHR21512:SF5">
    <property type="entry name" value="TRAFFICKING PROTEIN PARTICLE COMPLEX SUBUNIT 9"/>
    <property type="match status" value="1"/>
</dbReference>
<protein>
    <submittedName>
        <fullName evidence="1">Uncharacterized protein</fullName>
    </submittedName>
</protein>
<dbReference type="eggNOG" id="ENOG502QYYY">
    <property type="taxonomic scope" value="Eukaryota"/>
</dbReference>
<dbReference type="EMBL" id="DS989727">
    <property type="protein sequence ID" value="EEA05344.1"/>
    <property type="molecule type" value="Genomic_DNA"/>
</dbReference>
<reference evidence="1" key="1">
    <citation type="submission" date="2008-06" db="EMBL/GenBank/DDBJ databases">
        <authorList>
            <person name="Lorenzi H."/>
            <person name="Inman J."/>
            <person name="Miller J."/>
            <person name="Schobel S."/>
            <person name="Amedeo P."/>
            <person name="Caler E.V."/>
            <person name="da Silva J."/>
        </authorList>
    </citation>
    <scope>NUCLEOTIDE SEQUENCE [LARGE SCALE GENOMIC DNA]</scope>
    <source>
        <strain evidence="1">RN66</strain>
    </source>
</reference>
<dbReference type="STRING" id="441375.B6ABZ1"/>
<dbReference type="OMA" id="DASEYWI"/>
<organism evidence="1 2">
    <name type="scientific">Cryptosporidium muris (strain RN66)</name>
    <dbReference type="NCBI Taxonomy" id="441375"/>
    <lineage>
        <taxon>Eukaryota</taxon>
        <taxon>Sar</taxon>
        <taxon>Alveolata</taxon>
        <taxon>Apicomplexa</taxon>
        <taxon>Conoidasida</taxon>
        <taxon>Coccidia</taxon>
        <taxon>Eucoccidiorida</taxon>
        <taxon>Eimeriorina</taxon>
        <taxon>Cryptosporidiidae</taxon>
        <taxon>Cryptosporidium</taxon>
    </lineage>
</organism>
<sequence length="1371" mass="157739">MVFEYNCSLQDNSLVNILLYRSSGTRVGFFDTQVSLIKQYLSDISNSAEELINLRSIEYSCLGLKEIDDEVATSKLKFKFICEVFTGDQTALSFPYIQTWKCIFAMIIISEEEKFTIDSKLAELINNSSYYILDFIYVFDYNNPTIEDSNSNIRWCKVSGSAPAELMNHLKCIYIGIVDKMIEVFKLSINSKFDVILAAEGESGTFTGPTSLRRQKKFLGDILVLLGLPIAACHYYNTALEVYSETNAQSMVDIASCLEGQSKALYSYYNNSNLSVEWWQVIVHSATSFLSEIPTPLQHCFLPLPSHIPVAIDTITFNQTRKLTLFDMIVKRLKLALLLMEKVCNIQLNPISLPDTLSFTKGGNKVFPLFELVLKVAKILASGIFTYYQTNRKLVADFLDPYFKTVFTAVCEVPLNHIQIFTYFLMGCTLIYQSIGSHRRVGVILFYLARLFQKNKLYIPSYNISCINYIWYSDLFNKDSVERIDLTSLPLILINSDEKSNRRHFMCKLCRACGFYKLIMNIANLKTKGIRNTDFHIEKDHSLHNTHYLHTSYLQYLSIYKHDLSLNYKGSLIGEFRHPELLQTNKSGVIDDALIYLTPFIYDFSKYGIHTLLHIYRCHTKNRFNRLVWHTHPMRYELICLLLILQASISYSCSSGSIWALCTLVENLAYLPPYYDIETVKMIQSKCIDALTIVSTSALLVHREPTIYVATNQLKDAIEIQSEVTTLFGNLKSSLPSLLLYRITFDTASRKRICAYCNKDEYSHFDGKNNLQSNSHYECYFKSIQTPLWFGWHISIPDISLEMCCNNSSDTQWIPLQETSLDQEHIFSEAADELNEVYNSDLFLYNPYEKRKPISSNDNQKRSSIISTNSLLDVLWTCGTAYTISVSLFNSLFVPLVLDSFHVIISGEVECDVYPVSVVIPPTTRFCVPGSEVKVAINVTPKSLGRFAIIGISYKFAGIKYTQYGYNKVSLNNKTEYSPHLIVTVIPQVPSFINLSWEQFEKDTFTDTVLQNKIYSGILWFENQRIEDCEQDQYNSLFSLECTSILLSKEDYELCKGKMELSLAKPTVLERQGVIINCNCLPNIEKICLKYSSRYQFNGKNLLVSYFATIFTRMCPSPNIVNVQVLPILNYIPSDLPPCNSNRWDASEYWIICTLENTSQTLPLKFSLAINMKSKEKFSEEIHLPPETRGYRWMFRISSKYIGELCKNPNLPLLAWSAYYPQALYQKNINEKIEDHGFLFLKSILPQCLSHYRINWYIECNGENLPNNSVFPCNSILQISIVAQPVNNTVDNTSIRVRILPYKIHQYSKIIYIENEQEDSSLSTQMSKFSFCIIGLERKMFQWVVGIEEMDMTSYRSTLHWKSELLSISFN</sequence>
<dbReference type="OrthoDB" id="343537at2759"/>
<accession>B6ABZ1</accession>
<keyword evidence="2" id="KW-1185">Reference proteome</keyword>
<evidence type="ECO:0000313" key="1">
    <source>
        <dbReference type="EMBL" id="EEA05344.1"/>
    </source>
</evidence>
<evidence type="ECO:0000313" key="2">
    <source>
        <dbReference type="Proteomes" id="UP000001460"/>
    </source>
</evidence>
<dbReference type="GeneID" id="6994874"/>
<gene>
    <name evidence="1" type="ORF">CMU_023490</name>
</gene>
<dbReference type="RefSeq" id="XP_002139693.1">
    <property type="nucleotide sequence ID" value="XM_002139657.1"/>
</dbReference>
<dbReference type="Proteomes" id="UP000001460">
    <property type="component" value="Unassembled WGS sequence"/>
</dbReference>